<proteinExistence type="predicted"/>
<evidence type="ECO:0000256" key="1">
    <source>
        <dbReference type="SAM" id="MobiDB-lite"/>
    </source>
</evidence>
<evidence type="ECO:0000313" key="4">
    <source>
        <dbReference type="Proteomes" id="UP001270362"/>
    </source>
</evidence>
<dbReference type="Gene3D" id="1.10.8.10">
    <property type="entry name" value="DNA helicase RuvA subunit, C-terminal domain"/>
    <property type="match status" value="1"/>
</dbReference>
<dbReference type="AlphaFoldDB" id="A0AAE0XAY1"/>
<dbReference type="EMBL" id="JAULSO010000002">
    <property type="protein sequence ID" value="KAK3689301.1"/>
    <property type="molecule type" value="Genomic_DNA"/>
</dbReference>
<feature type="compositionally biased region" description="Gly residues" evidence="1">
    <location>
        <begin position="606"/>
        <end position="638"/>
    </location>
</feature>
<dbReference type="SUPFAM" id="SSF46934">
    <property type="entry name" value="UBA-like"/>
    <property type="match status" value="1"/>
</dbReference>
<dbReference type="InterPro" id="IPR009060">
    <property type="entry name" value="UBA-like_sf"/>
</dbReference>
<dbReference type="GO" id="GO:0043130">
    <property type="term" value="F:ubiquitin binding"/>
    <property type="evidence" value="ECO:0007669"/>
    <property type="project" value="InterPro"/>
</dbReference>
<feature type="compositionally biased region" description="Basic residues" evidence="1">
    <location>
        <begin position="648"/>
        <end position="676"/>
    </location>
</feature>
<protein>
    <recommendedName>
        <fullName evidence="2">CUE domain-containing protein</fullName>
    </recommendedName>
</protein>
<dbReference type="Proteomes" id="UP001270362">
    <property type="component" value="Unassembled WGS sequence"/>
</dbReference>
<dbReference type="InterPro" id="IPR052586">
    <property type="entry name" value="ASCC2"/>
</dbReference>
<comment type="caution">
    <text evidence="3">The sequence shown here is derived from an EMBL/GenBank/DDBJ whole genome shotgun (WGS) entry which is preliminary data.</text>
</comment>
<sequence length="676" mass="72962">MPMASSRLPAFALFPLATWRDQFGFDEWLQCLNAWLGLVDSHLSLSQAEFLNISAKDDSLSTFLTSFTRETALGGVSILGPSQSARRLLKDTLLLTSKLLQSPSPPSGLAQWEFLADLTRTYGRKKTESLLANLSKQSQAQLDSSLAGLKKFLIKDLEAGLRGDLRAIEEQLDRVNDLIAASPSVAAFFLAGSDFLDGLTTCYKIMNPPLRKVILTTTYLCFVGLVDGQKISTLTDQLYSLKAAADAHKTGPLNVNDSLVAELVTSTPFLQQIQTKLAQADLTSGRTKSIIADLAAFKKAGGGMPLPKRRQKRKVDKGKGVAEFDDGQVQQEIHIHRMTQVTQIQDLFPDLGSGFVCRLLDEYSDNTEQVLNHLLEDSLPAHLQSLDRTEELTHSPSQAPNHHSTLAPRPTPPLAPSLLPTRHNVFDNDDLDLLAIPTANLQLGKRSNVTADSLLADRSKAPTAAAIYSALAAFDSDDDERDDTYDAADVGGTVDATTEEDVVSVSEGTEATLFQAFQATPKVFERDNATRRGADRARLRQETGMTDEAIEGWAIILNRDPQQKRRLQARFSEFTGAQTELGSTAWRQADVAGGEGTEDSDSPGPVRGGYGRGRGGGGGGGGNRGRGGRGGGRGGGAPGGPPETDAAKRRKEANKGSRANHNRRDQRAKKMARGGM</sequence>
<reference evidence="3" key="2">
    <citation type="submission" date="2023-06" db="EMBL/GenBank/DDBJ databases">
        <authorList>
            <consortium name="Lawrence Berkeley National Laboratory"/>
            <person name="Haridas S."/>
            <person name="Hensen N."/>
            <person name="Bonometti L."/>
            <person name="Westerberg I."/>
            <person name="Brannstrom I.O."/>
            <person name="Guillou S."/>
            <person name="Cros-Aarteil S."/>
            <person name="Calhoun S."/>
            <person name="Kuo A."/>
            <person name="Mondo S."/>
            <person name="Pangilinan J."/>
            <person name="Riley R."/>
            <person name="Labutti K."/>
            <person name="Andreopoulos B."/>
            <person name="Lipzen A."/>
            <person name="Chen C."/>
            <person name="Yanf M."/>
            <person name="Daum C."/>
            <person name="Ng V."/>
            <person name="Clum A."/>
            <person name="Steindorff A."/>
            <person name="Ohm R."/>
            <person name="Martin F."/>
            <person name="Silar P."/>
            <person name="Natvig D."/>
            <person name="Lalanne C."/>
            <person name="Gautier V."/>
            <person name="Ament-Velasquez S.L."/>
            <person name="Kruys A."/>
            <person name="Hutchinson M.I."/>
            <person name="Powell A.J."/>
            <person name="Barry K."/>
            <person name="Miller A.N."/>
            <person name="Grigoriev I.V."/>
            <person name="Debuchy R."/>
            <person name="Gladieux P."/>
            <person name="Thoren M.H."/>
            <person name="Johannesson H."/>
        </authorList>
    </citation>
    <scope>NUCLEOTIDE SEQUENCE</scope>
    <source>
        <strain evidence="3">CBS 314.62</strain>
    </source>
</reference>
<gene>
    <name evidence="3" type="ORF">B0T22DRAFT_169738</name>
</gene>
<feature type="region of interest" description="Disordered" evidence="1">
    <location>
        <begin position="590"/>
        <end position="676"/>
    </location>
</feature>
<feature type="compositionally biased region" description="Polar residues" evidence="1">
    <location>
        <begin position="394"/>
        <end position="403"/>
    </location>
</feature>
<dbReference type="PANTHER" id="PTHR21494:SF0">
    <property type="entry name" value="ACTIVATING SIGNAL COINTEGRATOR 1 COMPLEX SUBUNIT 2"/>
    <property type="match status" value="1"/>
</dbReference>
<keyword evidence="4" id="KW-1185">Reference proteome</keyword>
<reference evidence="3" key="1">
    <citation type="journal article" date="2023" name="Mol. Phylogenet. Evol.">
        <title>Genome-scale phylogeny and comparative genomics of the fungal order Sordariales.</title>
        <authorList>
            <person name="Hensen N."/>
            <person name="Bonometti L."/>
            <person name="Westerberg I."/>
            <person name="Brannstrom I.O."/>
            <person name="Guillou S."/>
            <person name="Cros-Aarteil S."/>
            <person name="Calhoun S."/>
            <person name="Haridas S."/>
            <person name="Kuo A."/>
            <person name="Mondo S."/>
            <person name="Pangilinan J."/>
            <person name="Riley R."/>
            <person name="LaButti K."/>
            <person name="Andreopoulos B."/>
            <person name="Lipzen A."/>
            <person name="Chen C."/>
            <person name="Yan M."/>
            <person name="Daum C."/>
            <person name="Ng V."/>
            <person name="Clum A."/>
            <person name="Steindorff A."/>
            <person name="Ohm R.A."/>
            <person name="Martin F."/>
            <person name="Silar P."/>
            <person name="Natvig D.O."/>
            <person name="Lalanne C."/>
            <person name="Gautier V."/>
            <person name="Ament-Velasquez S.L."/>
            <person name="Kruys A."/>
            <person name="Hutchinson M.I."/>
            <person name="Powell A.J."/>
            <person name="Barry K."/>
            <person name="Miller A.N."/>
            <person name="Grigoriev I.V."/>
            <person name="Debuchy R."/>
            <person name="Gladieux P."/>
            <person name="Hiltunen Thoren M."/>
            <person name="Johannesson H."/>
        </authorList>
    </citation>
    <scope>NUCLEOTIDE SEQUENCE</scope>
    <source>
        <strain evidence="3">CBS 314.62</strain>
    </source>
</reference>
<evidence type="ECO:0000259" key="2">
    <source>
        <dbReference type="PROSITE" id="PS51140"/>
    </source>
</evidence>
<dbReference type="SMART" id="SM00546">
    <property type="entry name" value="CUE"/>
    <property type="match status" value="1"/>
</dbReference>
<name>A0AAE0XAY1_9PEZI</name>
<organism evidence="3 4">
    <name type="scientific">Podospora appendiculata</name>
    <dbReference type="NCBI Taxonomy" id="314037"/>
    <lineage>
        <taxon>Eukaryota</taxon>
        <taxon>Fungi</taxon>
        <taxon>Dikarya</taxon>
        <taxon>Ascomycota</taxon>
        <taxon>Pezizomycotina</taxon>
        <taxon>Sordariomycetes</taxon>
        <taxon>Sordariomycetidae</taxon>
        <taxon>Sordariales</taxon>
        <taxon>Podosporaceae</taxon>
        <taxon>Podospora</taxon>
    </lineage>
</organism>
<accession>A0AAE0XAY1</accession>
<dbReference type="InterPro" id="IPR003892">
    <property type="entry name" value="CUE"/>
</dbReference>
<dbReference type="CDD" id="cd14364">
    <property type="entry name" value="CUE_ASCC2"/>
    <property type="match status" value="1"/>
</dbReference>
<feature type="domain" description="CUE" evidence="2">
    <location>
        <begin position="336"/>
        <end position="379"/>
    </location>
</feature>
<feature type="region of interest" description="Disordered" evidence="1">
    <location>
        <begin position="389"/>
        <end position="421"/>
    </location>
</feature>
<dbReference type="Pfam" id="PF02845">
    <property type="entry name" value="CUE"/>
    <property type="match status" value="1"/>
</dbReference>
<evidence type="ECO:0000313" key="3">
    <source>
        <dbReference type="EMBL" id="KAK3689301.1"/>
    </source>
</evidence>
<dbReference type="PANTHER" id="PTHR21494">
    <property type="entry name" value="ACTIVATING SIGNAL COINTEGRATOR 1 COMPLEX SUBUNIT 2 ASC-1 COMPLEX SUBUNIT P100"/>
    <property type="match status" value="1"/>
</dbReference>
<dbReference type="PROSITE" id="PS51140">
    <property type="entry name" value="CUE"/>
    <property type="match status" value="1"/>
</dbReference>
<dbReference type="InterPro" id="IPR041800">
    <property type="entry name" value="ASCC2_CUE"/>
</dbReference>